<dbReference type="AlphaFoldDB" id="A0A485LKV2"/>
<dbReference type="InterPro" id="IPR036770">
    <property type="entry name" value="Ankyrin_rpt-contain_sf"/>
</dbReference>
<protein>
    <submittedName>
        <fullName evidence="2">Aste57867_22465 protein</fullName>
    </submittedName>
</protein>
<evidence type="ECO:0000313" key="2">
    <source>
        <dbReference type="EMBL" id="VFT99125.1"/>
    </source>
</evidence>
<evidence type="ECO:0000313" key="3">
    <source>
        <dbReference type="Proteomes" id="UP000332933"/>
    </source>
</evidence>
<dbReference type="Proteomes" id="UP000332933">
    <property type="component" value="Unassembled WGS sequence"/>
</dbReference>
<dbReference type="EMBL" id="CAADRA010007086">
    <property type="protein sequence ID" value="VFT99125.1"/>
    <property type="molecule type" value="Genomic_DNA"/>
</dbReference>
<dbReference type="Gene3D" id="1.25.40.20">
    <property type="entry name" value="Ankyrin repeat-containing domain"/>
    <property type="match status" value="2"/>
</dbReference>
<reference evidence="1" key="2">
    <citation type="submission" date="2019-06" db="EMBL/GenBank/DDBJ databases">
        <title>Genomics analysis of Aphanomyces spp. identifies a new class of oomycete effector associated with host adaptation.</title>
        <authorList>
            <person name="Gaulin E."/>
        </authorList>
    </citation>
    <scope>NUCLEOTIDE SEQUENCE</scope>
    <source>
        <strain evidence="1">CBS 578.67</strain>
    </source>
</reference>
<dbReference type="InterPro" id="IPR052050">
    <property type="entry name" value="SecEffector_AnkRepeat"/>
</dbReference>
<dbReference type="InterPro" id="IPR002110">
    <property type="entry name" value="Ankyrin_rpt"/>
</dbReference>
<keyword evidence="3" id="KW-1185">Reference proteome</keyword>
<dbReference type="SUPFAM" id="SSF48403">
    <property type="entry name" value="Ankyrin repeat"/>
    <property type="match status" value="1"/>
</dbReference>
<gene>
    <name evidence="2" type="primary">Aste57867_22465</name>
    <name evidence="1" type="ORF">As57867_022395</name>
    <name evidence="2" type="ORF">ASTE57867_22465</name>
</gene>
<dbReference type="OrthoDB" id="90993at2759"/>
<reference evidence="2 3" key="1">
    <citation type="submission" date="2019-03" db="EMBL/GenBank/DDBJ databases">
        <authorList>
            <person name="Gaulin E."/>
            <person name="Dumas B."/>
        </authorList>
    </citation>
    <scope>NUCLEOTIDE SEQUENCE [LARGE SCALE GENOMIC DNA]</scope>
    <source>
        <strain evidence="2">CBS 568.67</strain>
    </source>
</reference>
<dbReference type="PANTHER" id="PTHR46586:SF3">
    <property type="entry name" value="ANKYRIN REPEAT-CONTAINING PROTEIN"/>
    <property type="match status" value="1"/>
</dbReference>
<sequence length="521" mass="56897">MKARNEMQASGRVLVDSDLFSSILAFQPGVHHVFLPLVNCPELPHPDWLQQIAAVLTPWYATSAARLHDITHPRILSCMLEHALATDNVAMLAHVHAQKHTRLSLQEGRFCVKTNKAVAMTMTQACDAGSVHVVRWLDTHIPESFTWKAASTAARRGHLGVLDCLGERHPSMIDSEDVLIEAMAEGHVHIADSFLARQPHLASIHVLTSLLDVQKGGEGPIRYLLARQPTLLVDHDTDLVPSLAFRMTDGMSTELFAHCIHGLTTISCQLLMRVAAADNLVAFAELLDRQLPNTDAVFMTVAAKRGHLDMVTFLYDHGYPCTTEALNHAAAQGHKAVVEFLTNHRSEGCTTKAMDNAATNGHLAVVEYLHQHRQEGCTTSAVDGAATNGHLAIVVFLTTHCNEGCTVAASVGAAKNGHFEVVMYLHTHHPHAFSTETVDQAAGGGHLQVVQWLHVNRLEGCTTLAMDLAARNGHLAVVQWLNENRSEGFVLAIAYAAQKLDKTMLAYLRRHCRRSSGGSLT</sequence>
<dbReference type="Pfam" id="PF13637">
    <property type="entry name" value="Ank_4"/>
    <property type="match status" value="1"/>
</dbReference>
<organism evidence="2 3">
    <name type="scientific">Aphanomyces stellatus</name>
    <dbReference type="NCBI Taxonomy" id="120398"/>
    <lineage>
        <taxon>Eukaryota</taxon>
        <taxon>Sar</taxon>
        <taxon>Stramenopiles</taxon>
        <taxon>Oomycota</taxon>
        <taxon>Saprolegniomycetes</taxon>
        <taxon>Saprolegniales</taxon>
        <taxon>Verrucalvaceae</taxon>
        <taxon>Aphanomyces</taxon>
    </lineage>
</organism>
<dbReference type="EMBL" id="VJMH01007060">
    <property type="protein sequence ID" value="KAF0685680.1"/>
    <property type="molecule type" value="Genomic_DNA"/>
</dbReference>
<accession>A0A485LKV2</accession>
<dbReference type="PANTHER" id="PTHR46586">
    <property type="entry name" value="ANKYRIN REPEAT-CONTAINING PROTEIN"/>
    <property type="match status" value="1"/>
</dbReference>
<dbReference type="Pfam" id="PF12796">
    <property type="entry name" value="Ank_2"/>
    <property type="match status" value="1"/>
</dbReference>
<evidence type="ECO:0000313" key="1">
    <source>
        <dbReference type="EMBL" id="KAF0685680.1"/>
    </source>
</evidence>
<proteinExistence type="predicted"/>
<name>A0A485LKV2_9STRA</name>